<keyword evidence="2" id="KW-1185">Reference proteome</keyword>
<dbReference type="Proteomes" id="UP001187192">
    <property type="component" value="Unassembled WGS sequence"/>
</dbReference>
<dbReference type="AlphaFoldDB" id="A0AA88D8F1"/>
<comment type="caution">
    <text evidence="1">The sequence shown here is derived from an EMBL/GenBank/DDBJ whole genome shotgun (WGS) entry which is preliminary data.</text>
</comment>
<evidence type="ECO:0000313" key="1">
    <source>
        <dbReference type="EMBL" id="GMN49763.1"/>
    </source>
</evidence>
<sequence>MEFYSEGHLVVVTIAPIRSLVMEISFVQGHAQPYLQGCADEIHGSAQEIKQIRDKVGQIHNPATKSIRYALRSKTNSTTVGYCWWPVFSVEWWTTFGITVEYR</sequence>
<reference evidence="1" key="1">
    <citation type="submission" date="2023-07" db="EMBL/GenBank/DDBJ databases">
        <title>draft genome sequence of fig (Ficus carica).</title>
        <authorList>
            <person name="Takahashi T."/>
            <person name="Nishimura K."/>
        </authorList>
    </citation>
    <scope>NUCLEOTIDE SEQUENCE</scope>
</reference>
<organism evidence="1 2">
    <name type="scientific">Ficus carica</name>
    <name type="common">Common fig</name>
    <dbReference type="NCBI Taxonomy" id="3494"/>
    <lineage>
        <taxon>Eukaryota</taxon>
        <taxon>Viridiplantae</taxon>
        <taxon>Streptophyta</taxon>
        <taxon>Embryophyta</taxon>
        <taxon>Tracheophyta</taxon>
        <taxon>Spermatophyta</taxon>
        <taxon>Magnoliopsida</taxon>
        <taxon>eudicotyledons</taxon>
        <taxon>Gunneridae</taxon>
        <taxon>Pentapetalae</taxon>
        <taxon>rosids</taxon>
        <taxon>fabids</taxon>
        <taxon>Rosales</taxon>
        <taxon>Moraceae</taxon>
        <taxon>Ficeae</taxon>
        <taxon>Ficus</taxon>
    </lineage>
</organism>
<name>A0AA88D8F1_FICCA</name>
<proteinExistence type="predicted"/>
<evidence type="ECO:0000313" key="2">
    <source>
        <dbReference type="Proteomes" id="UP001187192"/>
    </source>
</evidence>
<protein>
    <submittedName>
        <fullName evidence="1">Uncharacterized protein</fullName>
    </submittedName>
</protein>
<accession>A0AA88D8F1</accession>
<dbReference type="EMBL" id="BTGU01000032">
    <property type="protein sequence ID" value="GMN49763.1"/>
    <property type="molecule type" value="Genomic_DNA"/>
</dbReference>
<gene>
    <name evidence="1" type="ORF">TIFTF001_018930</name>
</gene>